<dbReference type="AlphaFoldDB" id="A0A2C9LHP3"/>
<proteinExistence type="predicted"/>
<dbReference type="KEGG" id="bgt:106070144"/>
<name>A0A2C9LHP3_BIOGL</name>
<protein>
    <submittedName>
        <fullName evidence="2">Uncharacterized protein</fullName>
    </submittedName>
</protein>
<gene>
    <name evidence="2" type="primary">106070144</name>
</gene>
<dbReference type="STRING" id="6526.A0A2C9LHP3"/>
<dbReference type="OrthoDB" id="10055550at2759"/>
<evidence type="ECO:0000313" key="3">
    <source>
        <dbReference type="Proteomes" id="UP000076420"/>
    </source>
</evidence>
<evidence type="ECO:0000313" key="2">
    <source>
        <dbReference type="EnsemblMetazoa" id="BGLB031288-PA"/>
    </source>
</evidence>
<sequence length="109" mass="12014">MDDTEGHVSSNSNMSSSKQEVVYGILASIMEEESEEGDVALRIADSLRPYNMSLKPVELDLIKELVLPKILGHKHQPLSIVIPITIVYSIIFVTGVVGNFCTCLVIIRN</sequence>
<dbReference type="VEuPathDB" id="VectorBase:BGLAX_041069"/>
<keyword evidence="1" id="KW-0812">Transmembrane</keyword>
<accession>A0A2C9LHP3</accession>
<keyword evidence="1" id="KW-1133">Transmembrane helix</keyword>
<reference evidence="2" key="1">
    <citation type="submission" date="2020-05" db="UniProtKB">
        <authorList>
            <consortium name="EnsemblMetazoa"/>
        </authorList>
    </citation>
    <scope>IDENTIFICATION</scope>
    <source>
        <strain evidence="2">BB02</strain>
    </source>
</reference>
<dbReference type="VEuPathDB" id="VectorBase:BGLB031288"/>
<organism evidence="2 3">
    <name type="scientific">Biomphalaria glabrata</name>
    <name type="common">Bloodfluke planorb</name>
    <name type="synonym">Freshwater snail</name>
    <dbReference type="NCBI Taxonomy" id="6526"/>
    <lineage>
        <taxon>Eukaryota</taxon>
        <taxon>Metazoa</taxon>
        <taxon>Spiralia</taxon>
        <taxon>Lophotrochozoa</taxon>
        <taxon>Mollusca</taxon>
        <taxon>Gastropoda</taxon>
        <taxon>Heterobranchia</taxon>
        <taxon>Euthyneura</taxon>
        <taxon>Panpulmonata</taxon>
        <taxon>Hygrophila</taxon>
        <taxon>Lymnaeoidea</taxon>
        <taxon>Planorbidae</taxon>
        <taxon>Biomphalaria</taxon>
    </lineage>
</organism>
<feature type="transmembrane region" description="Helical" evidence="1">
    <location>
        <begin position="80"/>
        <end position="107"/>
    </location>
</feature>
<dbReference type="EnsemblMetazoa" id="BGLB031288-RA">
    <property type="protein sequence ID" value="BGLB031288-PA"/>
    <property type="gene ID" value="BGLB031288"/>
</dbReference>
<keyword evidence="1" id="KW-0472">Membrane</keyword>
<dbReference type="Proteomes" id="UP000076420">
    <property type="component" value="Unassembled WGS sequence"/>
</dbReference>
<evidence type="ECO:0000256" key="1">
    <source>
        <dbReference type="SAM" id="Phobius"/>
    </source>
</evidence>